<comment type="subcellular location">
    <subcellularLocation>
        <location evidence="1">Nucleus</location>
        <location evidence="1">Nucleolus</location>
    </subcellularLocation>
</comment>
<dbReference type="InterPro" id="IPR005612">
    <property type="entry name" value="CCAAT-binding_factor"/>
</dbReference>
<feature type="region of interest" description="Disordered" evidence="5">
    <location>
        <begin position="106"/>
        <end position="138"/>
    </location>
</feature>
<reference evidence="8 9" key="1">
    <citation type="journal article" date="2020" name="G3 (Bethesda)">
        <title>Improved Reference Genome for Cyclotella cryptica CCMP332, a Model for Cell Wall Morphogenesis, Salinity Adaptation, and Lipid Production in Diatoms (Bacillariophyta).</title>
        <authorList>
            <person name="Roberts W.R."/>
            <person name="Downey K.M."/>
            <person name="Ruck E.C."/>
            <person name="Traller J.C."/>
            <person name="Alverson A.J."/>
        </authorList>
    </citation>
    <scope>NUCLEOTIDE SEQUENCE [LARGE SCALE GENOMIC DNA]</scope>
    <source>
        <strain evidence="8 9">CCMP332</strain>
    </source>
</reference>
<dbReference type="Pfam" id="PF03914">
    <property type="entry name" value="CBF"/>
    <property type="match status" value="1"/>
</dbReference>
<feature type="region of interest" description="Disordered" evidence="5">
    <location>
        <begin position="713"/>
        <end position="742"/>
    </location>
</feature>
<accession>A0ABD3R2R1</accession>
<evidence type="ECO:0000256" key="4">
    <source>
        <dbReference type="ARBA" id="ARBA00023242"/>
    </source>
</evidence>
<gene>
    <name evidence="8" type="ORF">HJC23_011333</name>
</gene>
<dbReference type="Pfam" id="PF07540">
    <property type="entry name" value="NOC3p"/>
    <property type="match status" value="1"/>
</dbReference>
<evidence type="ECO:0000313" key="8">
    <source>
        <dbReference type="EMBL" id="KAL3804405.1"/>
    </source>
</evidence>
<name>A0ABD3R2R1_9STRA</name>
<feature type="region of interest" description="Disordered" evidence="5">
    <location>
        <begin position="230"/>
        <end position="252"/>
    </location>
</feature>
<evidence type="ECO:0000313" key="9">
    <source>
        <dbReference type="Proteomes" id="UP001516023"/>
    </source>
</evidence>
<evidence type="ECO:0000259" key="7">
    <source>
        <dbReference type="Pfam" id="PF07540"/>
    </source>
</evidence>
<dbReference type="InterPro" id="IPR016024">
    <property type="entry name" value="ARM-type_fold"/>
</dbReference>
<dbReference type="InterPro" id="IPR011501">
    <property type="entry name" value="Noc3_N"/>
</dbReference>
<dbReference type="PANTHER" id="PTHR14428:SF5">
    <property type="entry name" value="NUCLEOLAR COMPLEX PROTEIN 3 HOMOLOG"/>
    <property type="match status" value="1"/>
</dbReference>
<dbReference type="InterPro" id="IPR016903">
    <property type="entry name" value="Nucleolar_cplx-assoc_3"/>
</dbReference>
<feature type="domain" description="CCAAT-binding factor" evidence="6">
    <location>
        <begin position="560"/>
        <end position="669"/>
    </location>
</feature>
<feature type="region of interest" description="Disordered" evidence="5">
    <location>
        <begin position="36"/>
        <end position="75"/>
    </location>
</feature>
<keyword evidence="3" id="KW-0175">Coiled coil</keyword>
<dbReference type="GO" id="GO:0005730">
    <property type="term" value="C:nucleolus"/>
    <property type="evidence" value="ECO:0007669"/>
    <property type="project" value="UniProtKB-SubCell"/>
</dbReference>
<dbReference type="EMBL" id="JABMIG020000008">
    <property type="protein sequence ID" value="KAL3804405.1"/>
    <property type="molecule type" value="Genomic_DNA"/>
</dbReference>
<evidence type="ECO:0000256" key="1">
    <source>
        <dbReference type="ARBA" id="ARBA00004604"/>
    </source>
</evidence>
<evidence type="ECO:0008006" key="10">
    <source>
        <dbReference type="Google" id="ProtNLM"/>
    </source>
</evidence>
<organism evidence="8 9">
    <name type="scientific">Cyclotella cryptica</name>
    <dbReference type="NCBI Taxonomy" id="29204"/>
    <lineage>
        <taxon>Eukaryota</taxon>
        <taxon>Sar</taxon>
        <taxon>Stramenopiles</taxon>
        <taxon>Ochrophyta</taxon>
        <taxon>Bacillariophyta</taxon>
        <taxon>Coscinodiscophyceae</taxon>
        <taxon>Thalassiosirophycidae</taxon>
        <taxon>Stephanodiscales</taxon>
        <taxon>Stephanodiscaceae</taxon>
        <taxon>Cyclotella</taxon>
    </lineage>
</organism>
<protein>
    <recommendedName>
        <fullName evidence="10">Nucleolar complex-associated protein 3 N-terminal domain-containing protein</fullName>
    </recommendedName>
</protein>
<dbReference type="PANTHER" id="PTHR14428">
    <property type="entry name" value="NUCLEOLAR COMPLEX PROTEIN 3"/>
    <property type="match status" value="1"/>
</dbReference>
<feature type="compositionally biased region" description="Polar residues" evidence="5">
    <location>
        <begin position="64"/>
        <end position="75"/>
    </location>
</feature>
<dbReference type="AlphaFoldDB" id="A0ABD3R2R1"/>
<comment type="caution">
    <text evidence="8">The sequence shown here is derived from an EMBL/GenBank/DDBJ whole genome shotgun (WGS) entry which is preliminary data.</text>
</comment>
<comment type="similarity">
    <text evidence="2">Belongs to the CBF/MAK21 family.</text>
</comment>
<evidence type="ECO:0000259" key="6">
    <source>
        <dbReference type="Pfam" id="PF03914"/>
    </source>
</evidence>
<dbReference type="Proteomes" id="UP001516023">
    <property type="component" value="Unassembled WGS sequence"/>
</dbReference>
<proteinExistence type="inferred from homology"/>
<evidence type="ECO:0000256" key="3">
    <source>
        <dbReference type="ARBA" id="ARBA00023054"/>
    </source>
</evidence>
<keyword evidence="9" id="KW-1185">Reference proteome</keyword>
<feature type="domain" description="Nucleolar complex-associated protein 3 N-terminal" evidence="7">
    <location>
        <begin position="126"/>
        <end position="216"/>
    </location>
</feature>
<evidence type="ECO:0000256" key="2">
    <source>
        <dbReference type="ARBA" id="ARBA00007797"/>
    </source>
</evidence>
<evidence type="ECO:0000256" key="5">
    <source>
        <dbReference type="SAM" id="MobiDB-lite"/>
    </source>
</evidence>
<sequence length="764" mass="84651">MSRDAEEVCGGIQKTKSGNKTIATLTSPRLCVASIMVEQKRGHPSAGGGPAPTKRQRKSAVKASKQSYFSSKPPSSVQKIDITLDQLMPQERIDLIADLSESILEDPTSAVSSSRSSIANVETKETSDDPSQPQPQYQKTQSKIQKLLDLASPSTNGHDAHAARLAMLSLLAIFQDILPSYRIRLPTEAEMAVRVSKEIKQTWDYERKLLQVYQKYLQLLERTWENGKSGNQFRLDDAKKNSKSNNFRGGGGPPTTLAATAILSLSQLLQTCYNFNFRSNILQMVVRQANNRSSDEVRSSCCNALATMFAKDVQGEASLEAVKRMAKMLKDGQSKSNHRGGRTVHPDLLKTWLALPLRVHEDEAIAANLATKVRAKKAKKSQQEKDMLEIEKELKEGDAVVDKIDLAKNQADILHNVTVSYFRILKECCNADALGDGKKKGNTSISELLPICLRGLAKFSHLIHIDAIVDLMAVLKELLKESQKLPLDAALHCILCALKTLKGPGRDMIPVDPKEYLIPLYNELSRLGVHEYQSAADLSLNDEYSIDDRGGNSMDKSIEAAIQCLDHAFTQRRELSASRLAAFLKRIVSTSLHCPPHSSTPLVACARQMALRYSTLSKVQHMLENEEDIVAEGMFSPNAEDPEHANAHATSLWELSLLQFHVHPMVADHSLGMAENKFLKLPGESPGAIGTVMGRNAKEGYILHKATLKRHPLEGFKAGGSDSMFSGNERKKKRQRRNQSQIRFITPRKTSQWHLLPANSISML</sequence>
<dbReference type="SUPFAM" id="SSF48371">
    <property type="entry name" value="ARM repeat"/>
    <property type="match status" value="1"/>
</dbReference>
<keyword evidence="4" id="KW-0539">Nucleus</keyword>